<dbReference type="Proteomes" id="UP000014568">
    <property type="component" value="Unassembled WGS sequence"/>
</dbReference>
<feature type="region of interest" description="Disordered" evidence="1">
    <location>
        <begin position="54"/>
        <end position="95"/>
    </location>
</feature>
<keyword evidence="4" id="KW-1185">Reference proteome</keyword>
<keyword evidence="2" id="KW-0812">Transmembrane</keyword>
<feature type="compositionally biased region" description="Low complexity" evidence="1">
    <location>
        <begin position="65"/>
        <end position="95"/>
    </location>
</feature>
<dbReference type="AlphaFoldDB" id="S3NGY6"/>
<dbReference type="PATRIC" id="fig|421052.3.peg.1997"/>
<protein>
    <submittedName>
        <fullName evidence="3">Uncharacterized protein</fullName>
    </submittedName>
</protein>
<evidence type="ECO:0000256" key="2">
    <source>
        <dbReference type="SAM" id="Phobius"/>
    </source>
</evidence>
<evidence type="ECO:0000256" key="1">
    <source>
        <dbReference type="SAM" id="MobiDB-lite"/>
    </source>
</evidence>
<sequence>MVNLQMEGFEVVLWILGVLFGSVVIIGSVLLSTAIYTKRLKIIDQQATASEDRYNSMPWHVMNGDQDVSSSQDSYSSCDTQSSDSSSCDSSSSSD</sequence>
<comment type="caution">
    <text evidence="3">The sequence shown here is derived from an EMBL/GenBank/DDBJ whole genome shotgun (WGS) entry which is preliminary data.</text>
</comment>
<proteinExistence type="predicted"/>
<name>S3NGY6_9GAMM</name>
<keyword evidence="2" id="KW-0472">Membrane</keyword>
<keyword evidence="2" id="KW-1133">Transmembrane helix</keyword>
<reference evidence="3 4" key="1">
    <citation type="submission" date="2013-06" db="EMBL/GenBank/DDBJ databases">
        <title>The Genome Sequence of Acinetobacter rudis CIP 110305.</title>
        <authorList>
            <consortium name="The Broad Institute Genome Sequencing Platform"/>
            <consortium name="The Broad Institute Genome Sequencing Center for Infectious Disease"/>
            <person name="Cerqueira G."/>
            <person name="Feldgarden M."/>
            <person name="Courvalin P."/>
            <person name="Perichon B."/>
            <person name="Grillot-Courvalin C."/>
            <person name="Clermont D."/>
            <person name="Rocha E."/>
            <person name="Yoon E.-J."/>
            <person name="Nemec A."/>
            <person name="Young S.K."/>
            <person name="Zeng Q."/>
            <person name="Gargeya S."/>
            <person name="Fitzgerald M."/>
            <person name="Abouelleil A."/>
            <person name="Alvarado L."/>
            <person name="Berlin A.M."/>
            <person name="Chapman S.B."/>
            <person name="Dewar J."/>
            <person name="Goldberg J."/>
            <person name="Griggs A."/>
            <person name="Gujja S."/>
            <person name="Hansen M."/>
            <person name="Howarth C."/>
            <person name="Imamovic A."/>
            <person name="Larimer J."/>
            <person name="McCowan C."/>
            <person name="Murphy C."/>
            <person name="Pearson M."/>
            <person name="Priest M."/>
            <person name="Roberts A."/>
            <person name="Saif S."/>
            <person name="Shea T."/>
            <person name="Sykes S."/>
            <person name="Wortman J."/>
            <person name="Nusbaum C."/>
            <person name="Birren B."/>
        </authorList>
    </citation>
    <scope>NUCLEOTIDE SEQUENCE [LARGE SCALE GENOMIC DNA]</scope>
    <source>
        <strain evidence="3 4">CIP 110305</strain>
    </source>
</reference>
<dbReference type="HOGENOM" id="CLU_2366520_0_0_6"/>
<dbReference type="EMBL" id="ATGI01000024">
    <property type="protein sequence ID" value="EPF73609.1"/>
    <property type="molecule type" value="Genomic_DNA"/>
</dbReference>
<accession>S3NGY6</accession>
<dbReference type="RefSeq" id="WP_016656453.1">
    <property type="nucleotide sequence ID" value="NZ_KE340353.1"/>
</dbReference>
<evidence type="ECO:0000313" key="4">
    <source>
        <dbReference type="Proteomes" id="UP000014568"/>
    </source>
</evidence>
<organism evidence="3 4">
    <name type="scientific">Acinetobacter rudis CIP 110305</name>
    <dbReference type="NCBI Taxonomy" id="421052"/>
    <lineage>
        <taxon>Bacteria</taxon>
        <taxon>Pseudomonadati</taxon>
        <taxon>Pseudomonadota</taxon>
        <taxon>Gammaproteobacteria</taxon>
        <taxon>Moraxellales</taxon>
        <taxon>Moraxellaceae</taxon>
        <taxon>Acinetobacter</taxon>
    </lineage>
</organism>
<feature type="transmembrane region" description="Helical" evidence="2">
    <location>
        <begin position="12"/>
        <end position="36"/>
    </location>
</feature>
<evidence type="ECO:0000313" key="3">
    <source>
        <dbReference type="EMBL" id="EPF73609.1"/>
    </source>
</evidence>
<gene>
    <name evidence="3" type="ORF">F945_02046</name>
</gene>